<evidence type="ECO:0000256" key="1">
    <source>
        <dbReference type="SAM" id="MobiDB-lite"/>
    </source>
</evidence>
<dbReference type="Pfam" id="PF20177">
    <property type="entry name" value="DUF6542"/>
    <property type="match status" value="1"/>
</dbReference>
<keyword evidence="5" id="KW-1185">Reference proteome</keyword>
<feature type="transmembrane region" description="Helical" evidence="2">
    <location>
        <begin position="82"/>
        <end position="101"/>
    </location>
</feature>
<keyword evidence="2" id="KW-0812">Transmembrane</keyword>
<protein>
    <recommendedName>
        <fullName evidence="3">DUF6542 domain-containing protein</fullName>
    </recommendedName>
</protein>
<comment type="caution">
    <text evidence="4">The sequence shown here is derived from an EMBL/GenBank/DDBJ whole genome shotgun (WGS) entry which is preliminary data.</text>
</comment>
<name>A0A553XVG1_9ACTN</name>
<feature type="compositionally biased region" description="Basic and acidic residues" evidence="1">
    <location>
        <begin position="37"/>
        <end position="52"/>
    </location>
</feature>
<dbReference type="Proteomes" id="UP000320888">
    <property type="component" value="Unassembled WGS sequence"/>
</dbReference>
<evidence type="ECO:0000259" key="3">
    <source>
        <dbReference type="Pfam" id="PF20177"/>
    </source>
</evidence>
<feature type="transmembrane region" description="Helical" evidence="2">
    <location>
        <begin position="133"/>
        <end position="151"/>
    </location>
</feature>
<dbReference type="InterPro" id="IPR046672">
    <property type="entry name" value="DUF6542"/>
</dbReference>
<keyword evidence="2" id="KW-0472">Membrane</keyword>
<feature type="region of interest" description="Disordered" evidence="1">
    <location>
        <begin position="1"/>
        <end position="58"/>
    </location>
</feature>
<accession>A0A553XVG1</accession>
<sequence length="226" mass="23486">MEQRDARAPQHRPSASGGPSAVQDPRLPRPATGPSGGRERSGAGPADTERRAAGTATVYRAGRRPLPARVVAVLRRMPAPKLTGLGCGLLSTLALLAFAALDELLLDGAQTPYGVFFVLVAFCAGLWVRPYDLIAAPVALPIAFTLGAVPIEHGAGGFGGLVMGVFSVLALSAGWLYAGTLVCVFLALVRKVVLIARRRASRPATRPARPGSRRPAERPGAAEGRG</sequence>
<reference evidence="4 5" key="1">
    <citation type="submission" date="2019-07" db="EMBL/GenBank/DDBJ databases">
        <title>Draft genome for Streptomyces benahoarensis MZ03-48.</title>
        <authorList>
            <person name="Gonzalez-Pimentel J.L."/>
        </authorList>
    </citation>
    <scope>NUCLEOTIDE SEQUENCE [LARGE SCALE GENOMIC DNA]</scope>
    <source>
        <strain evidence="4 5">MZ03-48</strain>
    </source>
</reference>
<gene>
    <name evidence="4" type="ORF">FNZ23_28755</name>
</gene>
<evidence type="ECO:0000313" key="5">
    <source>
        <dbReference type="Proteomes" id="UP000320888"/>
    </source>
</evidence>
<evidence type="ECO:0000313" key="4">
    <source>
        <dbReference type="EMBL" id="TSB20842.1"/>
    </source>
</evidence>
<organism evidence="4 5">
    <name type="scientific">Streptomyces benahoarensis</name>
    <dbReference type="NCBI Taxonomy" id="2595054"/>
    <lineage>
        <taxon>Bacteria</taxon>
        <taxon>Bacillati</taxon>
        <taxon>Actinomycetota</taxon>
        <taxon>Actinomycetes</taxon>
        <taxon>Kitasatosporales</taxon>
        <taxon>Streptomycetaceae</taxon>
        <taxon>Streptomyces</taxon>
    </lineage>
</organism>
<proteinExistence type="predicted"/>
<dbReference type="AlphaFoldDB" id="A0A553XVG1"/>
<feature type="transmembrane region" description="Helical" evidence="2">
    <location>
        <begin position="163"/>
        <end position="189"/>
    </location>
</feature>
<keyword evidence="2" id="KW-1133">Transmembrane helix</keyword>
<dbReference type="RefSeq" id="WP_143945511.1">
    <property type="nucleotide sequence ID" value="NZ_VKLS01000695.1"/>
</dbReference>
<feature type="domain" description="DUF6542" evidence="3">
    <location>
        <begin position="82"/>
        <end position="193"/>
    </location>
</feature>
<feature type="region of interest" description="Disordered" evidence="1">
    <location>
        <begin position="204"/>
        <end position="226"/>
    </location>
</feature>
<dbReference type="EMBL" id="VKLS01000695">
    <property type="protein sequence ID" value="TSB20842.1"/>
    <property type="molecule type" value="Genomic_DNA"/>
</dbReference>
<evidence type="ECO:0000256" key="2">
    <source>
        <dbReference type="SAM" id="Phobius"/>
    </source>
</evidence>
<feature type="non-terminal residue" evidence="4">
    <location>
        <position position="226"/>
    </location>
</feature>
<feature type="transmembrane region" description="Helical" evidence="2">
    <location>
        <begin position="113"/>
        <end position="128"/>
    </location>
</feature>